<keyword evidence="5" id="KW-1185">Reference proteome</keyword>
<reference evidence="2" key="1">
    <citation type="journal article" date="2014" name="Int. J. Syst. Evol. Microbiol.">
        <title>Complete genome of a new Firmicutes species belonging to the dominant human colonic microbiota ('Ruminococcus bicirculans') reveals two chromosomes and a selective capacity to utilize plant glucans.</title>
        <authorList>
            <consortium name="NISC Comparative Sequencing Program"/>
            <person name="Wegmann U."/>
            <person name="Louis P."/>
            <person name="Goesmann A."/>
            <person name="Henrissat B."/>
            <person name="Duncan S.H."/>
            <person name="Flint H.J."/>
        </authorList>
    </citation>
    <scope>NUCLEOTIDE SEQUENCE</scope>
    <source>
        <strain evidence="2">CGMCC 1.11013</strain>
    </source>
</reference>
<dbReference type="OrthoDB" id="978447at2"/>
<name>A0A069P8D5_9BURK</name>
<dbReference type="InterPro" id="IPR015942">
    <property type="entry name" value="Asp/Glu/hydantoin_racemase"/>
</dbReference>
<dbReference type="EMBL" id="BMEG01000006">
    <property type="protein sequence ID" value="GGD79600.1"/>
    <property type="molecule type" value="Genomic_DNA"/>
</dbReference>
<dbReference type="GO" id="GO:0047661">
    <property type="term" value="F:amino-acid racemase activity"/>
    <property type="evidence" value="ECO:0007669"/>
    <property type="project" value="InterPro"/>
</dbReference>
<evidence type="ECO:0000313" key="2">
    <source>
        <dbReference type="EMBL" id="GGD79600.1"/>
    </source>
</evidence>
<evidence type="ECO:0000313" key="3">
    <source>
        <dbReference type="EMBL" id="KDR33531.1"/>
    </source>
</evidence>
<dbReference type="eggNOG" id="COG4126">
    <property type="taxonomic scope" value="Bacteria"/>
</dbReference>
<dbReference type="Proteomes" id="UP000027439">
    <property type="component" value="Unassembled WGS sequence"/>
</dbReference>
<sequence>MTKIVVVHTGPVTVEPLKAQFAQQMPDARVVNIVDDSLLVDVRAAGRLTPEVTRRLYSYMSSAQDMGADIILNACSSVGEATDVLRGLIRTPIVKVDEAMAEEASALGARIGVVATVSTTLEPTVRLIRKKAAEHGREIDVTECIAQGAFEALLAGDAARHDDIVRRAIIELADHVDVIVLAQVSMARLLAALGTLPVPVLSSPQSGVAAVRRALAQSA</sequence>
<proteinExistence type="inferred from homology"/>
<dbReference type="Proteomes" id="UP000597138">
    <property type="component" value="Unassembled WGS sequence"/>
</dbReference>
<evidence type="ECO:0000256" key="1">
    <source>
        <dbReference type="ARBA" id="ARBA00038414"/>
    </source>
</evidence>
<dbReference type="EMBL" id="JFHE01000015">
    <property type="protein sequence ID" value="KDR33531.1"/>
    <property type="molecule type" value="Genomic_DNA"/>
</dbReference>
<gene>
    <name evidence="3" type="ORF">BG57_07175</name>
    <name evidence="2" type="ORF">GCM10010985_37650</name>
</gene>
<accession>A0A069P8D5</accession>
<dbReference type="STRING" id="1071679.BG57_07175"/>
<reference evidence="5" key="3">
    <citation type="journal article" date="2019" name="Int. J. Syst. Evol. Microbiol.">
        <title>The Global Catalogue of Microorganisms (GCM) 10K type strain sequencing project: providing services to taxonomists for standard genome sequencing and annotation.</title>
        <authorList>
            <consortium name="The Broad Institute Genomics Platform"/>
            <consortium name="The Broad Institute Genome Sequencing Center for Infectious Disease"/>
            <person name="Wu L."/>
            <person name="Ma J."/>
        </authorList>
    </citation>
    <scope>NUCLEOTIDE SEQUENCE [LARGE SCALE GENOMIC DNA]</scope>
    <source>
        <strain evidence="5">CGMCC 1.11013</strain>
    </source>
</reference>
<dbReference type="AlphaFoldDB" id="A0A069P8D5"/>
<comment type="similarity">
    <text evidence="1">Belongs to the HyuE racemase family.</text>
</comment>
<comment type="caution">
    <text evidence="3">The sequence shown here is derived from an EMBL/GenBank/DDBJ whole genome shotgun (WGS) entry which is preliminary data.</text>
</comment>
<dbReference type="Pfam" id="PF01177">
    <property type="entry name" value="Asp_Glu_race"/>
    <property type="match status" value="1"/>
</dbReference>
<dbReference type="InterPro" id="IPR053714">
    <property type="entry name" value="Iso_Racemase_Enz_sf"/>
</dbReference>
<dbReference type="Gene3D" id="3.40.50.12500">
    <property type="match status" value="1"/>
</dbReference>
<reference evidence="3 4" key="2">
    <citation type="submission" date="2014-03" db="EMBL/GenBank/DDBJ databases">
        <title>Draft Genome Sequences of Four Burkholderia Strains.</title>
        <authorList>
            <person name="Liu X.Y."/>
            <person name="Li C.X."/>
            <person name="Xu J.H."/>
        </authorList>
    </citation>
    <scope>NUCLEOTIDE SEQUENCE [LARGE SCALE GENOMIC DNA]</scope>
    <source>
        <strain evidence="3 4">R27</strain>
    </source>
</reference>
<reference evidence="2" key="4">
    <citation type="submission" date="2024-05" db="EMBL/GenBank/DDBJ databases">
        <authorList>
            <person name="Sun Q."/>
            <person name="Zhou Y."/>
        </authorList>
    </citation>
    <scope>NUCLEOTIDE SEQUENCE</scope>
    <source>
        <strain evidence="2">CGMCC 1.11013</strain>
    </source>
</reference>
<evidence type="ECO:0000313" key="4">
    <source>
        <dbReference type="Proteomes" id="UP000027439"/>
    </source>
</evidence>
<organism evidence="3 4">
    <name type="scientific">Caballeronia grimmiae</name>
    <dbReference type="NCBI Taxonomy" id="1071679"/>
    <lineage>
        <taxon>Bacteria</taxon>
        <taxon>Pseudomonadati</taxon>
        <taxon>Pseudomonadota</taxon>
        <taxon>Betaproteobacteria</taxon>
        <taxon>Burkholderiales</taxon>
        <taxon>Burkholderiaceae</taxon>
        <taxon>Caballeronia</taxon>
    </lineage>
</organism>
<dbReference type="RefSeq" id="WP_035966382.1">
    <property type="nucleotide sequence ID" value="NZ_BMEG01000006.1"/>
</dbReference>
<protein>
    <submittedName>
        <fullName evidence="3">Asp/Glu racemase</fullName>
    </submittedName>
</protein>
<evidence type="ECO:0000313" key="5">
    <source>
        <dbReference type="Proteomes" id="UP000597138"/>
    </source>
</evidence>